<keyword evidence="8" id="KW-1185">Reference proteome</keyword>
<evidence type="ECO:0000256" key="7">
    <source>
        <dbReference type="PROSITE-ProRule" id="PRU00339"/>
    </source>
</evidence>
<keyword evidence="5 7" id="KW-0802">TPR repeat</keyword>
<evidence type="ECO:0000256" key="6">
    <source>
        <dbReference type="ARBA" id="ARBA00023306"/>
    </source>
</evidence>
<keyword evidence="6" id="KW-0131">Cell cycle</keyword>
<dbReference type="RefSeq" id="XP_026687881.1">
    <property type="nucleotide sequence ID" value="XM_026832080.1"/>
</dbReference>
<dbReference type="Pfam" id="PF13374">
    <property type="entry name" value="TPR_10"/>
    <property type="match status" value="1"/>
</dbReference>
<dbReference type="GO" id="GO:0031145">
    <property type="term" value="P:anaphase-promoting complex-dependent catabolic process"/>
    <property type="evidence" value="ECO:0007669"/>
    <property type="project" value="TreeGrafter"/>
</dbReference>
<keyword evidence="4" id="KW-0833">Ubl conjugation pathway</keyword>
<protein>
    <submittedName>
        <fullName evidence="9">Cell division cycle protein 16 homolog</fullName>
    </submittedName>
</protein>
<dbReference type="InterPro" id="IPR011990">
    <property type="entry name" value="TPR-like_helical_dom_sf"/>
</dbReference>
<dbReference type="AlphaFoldDB" id="A0A3Q0JHJ0"/>
<dbReference type="GO" id="GO:0016567">
    <property type="term" value="P:protein ubiquitination"/>
    <property type="evidence" value="ECO:0007669"/>
    <property type="project" value="TreeGrafter"/>
</dbReference>
<dbReference type="SUPFAM" id="SSF48452">
    <property type="entry name" value="TPR-like"/>
    <property type="match status" value="1"/>
</dbReference>
<name>A0A3Q0JHJ0_DIACI</name>
<dbReference type="Gene3D" id="1.25.40.10">
    <property type="entry name" value="Tetratricopeptide repeat domain"/>
    <property type="match status" value="1"/>
</dbReference>
<evidence type="ECO:0000256" key="3">
    <source>
        <dbReference type="ARBA" id="ARBA00022776"/>
    </source>
</evidence>
<dbReference type="SMART" id="SM00028">
    <property type="entry name" value="TPR"/>
    <property type="match status" value="5"/>
</dbReference>
<dbReference type="KEGG" id="dci:103521347"/>
<dbReference type="PaxDb" id="121845-A0A3Q0JHJ0"/>
<dbReference type="InterPro" id="IPR019734">
    <property type="entry name" value="TPR_rpt"/>
</dbReference>
<reference evidence="9" key="1">
    <citation type="submission" date="2025-08" db="UniProtKB">
        <authorList>
            <consortium name="RefSeq"/>
        </authorList>
    </citation>
    <scope>IDENTIFICATION</scope>
</reference>
<evidence type="ECO:0000256" key="5">
    <source>
        <dbReference type="ARBA" id="ARBA00022803"/>
    </source>
</evidence>
<gene>
    <name evidence="9" type="primary">LOC103521347</name>
</gene>
<dbReference type="GO" id="GO:0005737">
    <property type="term" value="C:cytoplasm"/>
    <property type="evidence" value="ECO:0007669"/>
    <property type="project" value="TreeGrafter"/>
</dbReference>
<dbReference type="Proteomes" id="UP000079169">
    <property type="component" value="Unplaced"/>
</dbReference>
<evidence type="ECO:0000313" key="8">
    <source>
        <dbReference type="Proteomes" id="UP000079169"/>
    </source>
</evidence>
<dbReference type="GO" id="GO:0051301">
    <property type="term" value="P:cell division"/>
    <property type="evidence" value="ECO:0007669"/>
    <property type="project" value="UniProtKB-KW"/>
</dbReference>
<proteinExistence type="predicted"/>
<dbReference type="PROSITE" id="PS50005">
    <property type="entry name" value="TPR"/>
    <property type="match status" value="2"/>
</dbReference>
<keyword evidence="1 9" id="KW-0132">Cell division</keyword>
<sequence>MNSKRESFNSLPLKEQCKSQADLLFTRSLYENMIKKYEVPSLSVLPDNLDMMVANAERLYYGCAYKKCFTITEQVLSRDPYHTACLPLHIACLVEMNKSNKLFKLAHELVDLYPDSAIAWYAVGCYYYLIGRSDPARRFLGKATSLDKLFLPAWLMYGHSFAVENEHDQAMAAYFNAFNLFKGCHLPALYVGLECGLTNNARLASKFFDLALSIAHEDPFVIHEMGVIAYQNHNYTVAENCFMEALNKVKQLGGEIIADKWEPLLNNLGHVNRKLKKYEEALEFHKQALVVAPMKASTFCCIGYIQALTGDLDSAVNYFHKTMALKRDDSFATTMLSYVIEQLIEESPPFPGAGDVYIKFNAKPKKVSWDMCSSNTTPSSSLRGKIWVASLVSLEGSASAL</sequence>
<dbReference type="PANTHER" id="PTHR12558">
    <property type="entry name" value="CELL DIVISION CYCLE 16,23,27"/>
    <property type="match status" value="1"/>
</dbReference>
<feature type="repeat" description="TPR" evidence="7">
    <location>
        <begin position="262"/>
        <end position="295"/>
    </location>
</feature>
<evidence type="ECO:0000256" key="1">
    <source>
        <dbReference type="ARBA" id="ARBA00022618"/>
    </source>
</evidence>
<evidence type="ECO:0000313" key="9">
    <source>
        <dbReference type="RefSeq" id="XP_026687881.1"/>
    </source>
</evidence>
<dbReference type="GO" id="GO:0045842">
    <property type="term" value="P:positive regulation of mitotic metaphase/anaphase transition"/>
    <property type="evidence" value="ECO:0007669"/>
    <property type="project" value="TreeGrafter"/>
</dbReference>
<feature type="repeat" description="TPR" evidence="7">
    <location>
        <begin position="296"/>
        <end position="329"/>
    </location>
</feature>
<dbReference type="GeneID" id="103521347"/>
<evidence type="ECO:0000256" key="2">
    <source>
        <dbReference type="ARBA" id="ARBA00022737"/>
    </source>
</evidence>
<dbReference type="CTD" id="8881"/>
<dbReference type="GO" id="GO:0005680">
    <property type="term" value="C:anaphase-promoting complex"/>
    <property type="evidence" value="ECO:0007669"/>
    <property type="project" value="TreeGrafter"/>
</dbReference>
<keyword evidence="2" id="KW-0677">Repeat</keyword>
<dbReference type="STRING" id="121845.A0A3Q0JHJ0"/>
<accession>A0A3Q0JHJ0</accession>
<dbReference type="PANTHER" id="PTHR12558:SF9">
    <property type="entry name" value="CELL DIVISION CYCLE PROTEIN 16 HOMOLOG"/>
    <property type="match status" value="1"/>
</dbReference>
<organism evidence="8 9">
    <name type="scientific">Diaphorina citri</name>
    <name type="common">Asian citrus psyllid</name>
    <dbReference type="NCBI Taxonomy" id="121845"/>
    <lineage>
        <taxon>Eukaryota</taxon>
        <taxon>Metazoa</taxon>
        <taxon>Ecdysozoa</taxon>
        <taxon>Arthropoda</taxon>
        <taxon>Hexapoda</taxon>
        <taxon>Insecta</taxon>
        <taxon>Pterygota</taxon>
        <taxon>Neoptera</taxon>
        <taxon>Paraneoptera</taxon>
        <taxon>Hemiptera</taxon>
        <taxon>Sternorrhyncha</taxon>
        <taxon>Psylloidea</taxon>
        <taxon>Psyllidae</taxon>
        <taxon>Diaphorininae</taxon>
        <taxon>Diaphorina</taxon>
    </lineage>
</organism>
<evidence type="ECO:0000256" key="4">
    <source>
        <dbReference type="ARBA" id="ARBA00022786"/>
    </source>
</evidence>
<keyword evidence="3" id="KW-0498">Mitosis</keyword>